<reference evidence="2 3" key="1">
    <citation type="submission" date="2022-08" db="EMBL/GenBank/DDBJ databases">
        <title>Reclassification of Massilia species as members of the genera Telluria, Duganella, Pseudoduganella, Mokoshia gen. nov. and Zemynaea gen. nov. using orthogonal and non-orthogonal genome-based approaches.</title>
        <authorList>
            <person name="Bowman J.P."/>
        </authorList>
    </citation>
    <scope>NUCLEOTIDE SEQUENCE [LARGE SCALE GENOMIC DNA]</scope>
    <source>
        <strain evidence="2 3">JCM 31607</strain>
    </source>
</reference>
<dbReference type="Pfam" id="PF10988">
    <property type="entry name" value="DUF2807"/>
    <property type="match status" value="1"/>
</dbReference>
<dbReference type="RefSeq" id="WP_258856817.1">
    <property type="nucleotide sequence ID" value="NZ_JANUGV010000003.1"/>
</dbReference>
<dbReference type="PANTHER" id="PTHR39200">
    <property type="entry name" value="HYPOTHETICAL EXPORTED PROTEIN"/>
    <property type="match status" value="1"/>
</dbReference>
<evidence type="ECO:0000313" key="3">
    <source>
        <dbReference type="Proteomes" id="UP001205861"/>
    </source>
</evidence>
<protein>
    <submittedName>
        <fullName evidence="2">DUF2807 domain-containing protein</fullName>
    </submittedName>
</protein>
<comment type="caution">
    <text evidence="2">The sequence shown here is derived from an EMBL/GenBank/DDBJ whole genome shotgun (WGS) entry which is preliminary data.</text>
</comment>
<proteinExistence type="predicted"/>
<dbReference type="PANTHER" id="PTHR39200:SF1">
    <property type="entry name" value="AUTO-TRANSPORTER ADHESIN HEAD GIN DOMAIN-CONTAINING PROTEIN-RELATED"/>
    <property type="match status" value="1"/>
</dbReference>
<evidence type="ECO:0000313" key="2">
    <source>
        <dbReference type="EMBL" id="MCS0609149.1"/>
    </source>
</evidence>
<evidence type="ECO:0000259" key="1">
    <source>
        <dbReference type="Pfam" id="PF10988"/>
    </source>
</evidence>
<name>A0ABT2BKW5_9BURK</name>
<keyword evidence="3" id="KW-1185">Reference proteome</keyword>
<sequence length="286" mass="29590">MRKLISIACLAVLGGCAIIVSPNDGDVHVRTAFSSDPAVEGNGISARDERVIGSFQHLRVNGAMVVDVRVGPAPSLVVEADSNLLPLIHTDSSGDTLNIYADRIRSRNPVHITYTVPRLTELHSNGSGRVTVLGLNGAPLGVQLNGSGAVELAGDVDQFDARLNGSGRLDASRLRSAGAELKVNGSGSLIAGELRGDHATIGIHGSGQVQARGMVRVLNVRTTGSGNAELEGLTSDRADLATSGSGGIYANVRQTLLAQTTGSGPIRVRGNPAERNISGKSVRLVD</sequence>
<accession>A0ABT2BKW5</accession>
<organism evidence="2 3">
    <name type="scientific">Massilia solisilvae</name>
    <dbReference type="NCBI Taxonomy" id="1811225"/>
    <lineage>
        <taxon>Bacteria</taxon>
        <taxon>Pseudomonadati</taxon>
        <taxon>Pseudomonadota</taxon>
        <taxon>Betaproteobacteria</taxon>
        <taxon>Burkholderiales</taxon>
        <taxon>Oxalobacteraceae</taxon>
        <taxon>Telluria group</taxon>
        <taxon>Massilia</taxon>
    </lineage>
</organism>
<dbReference type="Proteomes" id="UP001205861">
    <property type="component" value="Unassembled WGS sequence"/>
</dbReference>
<dbReference type="Gene3D" id="2.160.20.120">
    <property type="match status" value="1"/>
</dbReference>
<gene>
    <name evidence="2" type="ORF">NX773_13335</name>
</gene>
<dbReference type="EMBL" id="JANUGV010000003">
    <property type="protein sequence ID" value="MCS0609149.1"/>
    <property type="molecule type" value="Genomic_DNA"/>
</dbReference>
<dbReference type="InterPro" id="IPR021255">
    <property type="entry name" value="DUF2807"/>
</dbReference>
<feature type="domain" description="Putative auto-transporter adhesin head GIN" evidence="1">
    <location>
        <begin position="55"/>
        <end position="189"/>
    </location>
</feature>
<dbReference type="PROSITE" id="PS51257">
    <property type="entry name" value="PROKAR_LIPOPROTEIN"/>
    <property type="match status" value="1"/>
</dbReference>